<reference evidence="12" key="1">
    <citation type="submission" date="2019-09" db="EMBL/GenBank/DDBJ databases">
        <title>Draft genome information of white flower Hibiscus syriacus.</title>
        <authorList>
            <person name="Kim Y.-M."/>
        </authorList>
    </citation>
    <scope>NUCLEOTIDE SEQUENCE [LARGE SCALE GENOMIC DNA]</scope>
    <source>
        <strain evidence="12">YM2019G1</strain>
    </source>
</reference>
<comment type="similarity">
    <text evidence="2">Belongs to the AP2/ERF transcription factor family. RAV subfamily.</text>
</comment>
<feature type="region of interest" description="Disordered" evidence="8">
    <location>
        <begin position="1"/>
        <end position="20"/>
    </location>
</feature>
<evidence type="ECO:0000259" key="11">
    <source>
        <dbReference type="PROSITE" id="PS51733"/>
    </source>
</evidence>
<dbReference type="CDD" id="cd10017">
    <property type="entry name" value="B3_DNA"/>
    <property type="match status" value="1"/>
</dbReference>
<evidence type="ECO:0000259" key="9">
    <source>
        <dbReference type="PROSITE" id="PS50863"/>
    </source>
</evidence>
<dbReference type="SUPFAM" id="SSF101936">
    <property type="entry name" value="DNA-binding pseudobarrel domain"/>
    <property type="match status" value="1"/>
</dbReference>
<feature type="compositionally biased region" description="Basic residues" evidence="8">
    <location>
        <begin position="95"/>
        <end position="105"/>
    </location>
</feature>
<keyword evidence="13" id="KW-1185">Reference proteome</keyword>
<dbReference type="PROSITE" id="PS51032">
    <property type="entry name" value="AP2_ERF"/>
    <property type="match status" value="1"/>
</dbReference>
<dbReference type="InterPro" id="IPR003340">
    <property type="entry name" value="B3_DNA-bd"/>
</dbReference>
<dbReference type="GO" id="GO:0003700">
    <property type="term" value="F:DNA-binding transcription factor activity"/>
    <property type="evidence" value="ECO:0007669"/>
    <property type="project" value="InterPro"/>
</dbReference>
<evidence type="ECO:0000313" key="13">
    <source>
        <dbReference type="Proteomes" id="UP000436088"/>
    </source>
</evidence>
<keyword evidence="6" id="KW-0804">Transcription</keyword>
<dbReference type="InterPro" id="IPR001471">
    <property type="entry name" value="AP2/ERF_dom"/>
</dbReference>
<gene>
    <name evidence="12" type="ORF">F3Y22_tig00111402pilonHSYRG00350</name>
</gene>
<feature type="domain" description="BPL/LPL catalytic" evidence="11">
    <location>
        <begin position="473"/>
        <end position="660"/>
    </location>
</feature>
<dbReference type="Gene3D" id="2.40.330.10">
    <property type="entry name" value="DNA-binding pseudobarrel domain"/>
    <property type="match status" value="1"/>
</dbReference>
<dbReference type="Pfam" id="PF21948">
    <property type="entry name" value="LplA-B_cat"/>
    <property type="match status" value="1"/>
</dbReference>
<evidence type="ECO:0000313" key="12">
    <source>
        <dbReference type="EMBL" id="KAE8678840.1"/>
    </source>
</evidence>
<name>A0A6A2Y4E4_HIBSY</name>
<evidence type="ECO:0000256" key="1">
    <source>
        <dbReference type="ARBA" id="ARBA00004123"/>
    </source>
</evidence>
<proteinExistence type="inferred from homology"/>
<dbReference type="InterPro" id="IPR036955">
    <property type="entry name" value="AP2/ERF_dom_sf"/>
</dbReference>
<feature type="domain" description="TF-B3" evidence="9">
    <location>
        <begin position="237"/>
        <end position="351"/>
    </location>
</feature>
<comment type="subcellular location">
    <subcellularLocation>
        <location evidence="1">Nucleus</location>
    </subcellularLocation>
</comment>
<dbReference type="Pfam" id="PF02362">
    <property type="entry name" value="B3"/>
    <property type="match status" value="1"/>
</dbReference>
<dbReference type="PANTHER" id="PTHR31140:SF80">
    <property type="entry name" value="AP2_ERF AND B3 DOMAIN TRANSCRIPTION FACTOR"/>
    <property type="match status" value="1"/>
</dbReference>
<dbReference type="SMART" id="SM00380">
    <property type="entry name" value="AP2"/>
    <property type="match status" value="1"/>
</dbReference>
<dbReference type="SUPFAM" id="SSF54171">
    <property type="entry name" value="DNA-binding domain"/>
    <property type="match status" value="1"/>
</dbReference>
<keyword evidence="5" id="KW-0238">DNA-binding</keyword>
<dbReference type="GO" id="GO:0003677">
    <property type="term" value="F:DNA binding"/>
    <property type="evidence" value="ECO:0007669"/>
    <property type="project" value="UniProtKB-KW"/>
</dbReference>
<protein>
    <submittedName>
        <fullName evidence="12">AP2/ERF and B3 domain-containing transcription factor</fullName>
    </submittedName>
</protein>
<keyword evidence="4" id="KW-0805">Transcription regulation</keyword>
<evidence type="ECO:0000256" key="7">
    <source>
        <dbReference type="ARBA" id="ARBA00023242"/>
    </source>
</evidence>
<dbReference type="AlphaFoldDB" id="A0A6A2Y4E4"/>
<evidence type="ECO:0000256" key="8">
    <source>
        <dbReference type="SAM" id="MobiDB-lite"/>
    </source>
</evidence>
<dbReference type="CDD" id="cd00018">
    <property type="entry name" value="AP2"/>
    <property type="match status" value="1"/>
</dbReference>
<dbReference type="InterPro" id="IPR044800">
    <property type="entry name" value="LEC2-like"/>
</dbReference>
<dbReference type="InterPro" id="IPR045864">
    <property type="entry name" value="aa-tRNA-synth_II/BPL/LPL"/>
</dbReference>
<evidence type="ECO:0000259" key="10">
    <source>
        <dbReference type="PROSITE" id="PS51032"/>
    </source>
</evidence>
<evidence type="ECO:0000256" key="5">
    <source>
        <dbReference type="ARBA" id="ARBA00023125"/>
    </source>
</evidence>
<keyword evidence="7" id="KW-0539">Nucleus</keyword>
<feature type="region of interest" description="Disordered" evidence="8">
    <location>
        <begin position="88"/>
        <end position="108"/>
    </location>
</feature>
<dbReference type="Gene3D" id="3.30.930.10">
    <property type="entry name" value="Bira Bifunctional Protein, Domain 2"/>
    <property type="match status" value="1"/>
</dbReference>
<dbReference type="InterPro" id="IPR016177">
    <property type="entry name" value="DNA-bd_dom_sf"/>
</dbReference>
<dbReference type="EMBL" id="VEPZ02001331">
    <property type="protein sequence ID" value="KAE8678840.1"/>
    <property type="molecule type" value="Genomic_DNA"/>
</dbReference>
<dbReference type="PANTHER" id="PTHR31140">
    <property type="entry name" value="B3 DOMAIN-CONTAINING TRANSCRIPTION FACTOR ABI3"/>
    <property type="match status" value="1"/>
</dbReference>
<dbReference type="GO" id="GO:0005634">
    <property type="term" value="C:nucleus"/>
    <property type="evidence" value="ECO:0007669"/>
    <property type="project" value="UniProtKB-SubCell"/>
</dbReference>
<evidence type="ECO:0000256" key="2">
    <source>
        <dbReference type="ARBA" id="ARBA00009089"/>
    </source>
</evidence>
<feature type="domain" description="AP2/ERF" evidence="10">
    <location>
        <begin position="113"/>
        <end position="169"/>
    </location>
</feature>
<dbReference type="InterPro" id="IPR004143">
    <property type="entry name" value="BPL_LPL_catalytic"/>
</dbReference>
<comment type="caution">
    <text evidence="12">The sequence shown here is derived from an EMBL/GenBank/DDBJ whole genome shotgun (WGS) entry which is preliminary data.</text>
</comment>
<dbReference type="FunFam" id="3.30.730.10:FF:000008">
    <property type="entry name" value="AP2 domain-containing protein RAP2.8"/>
    <property type="match status" value="1"/>
</dbReference>
<accession>A0A6A2Y4E4</accession>
<dbReference type="Gene3D" id="3.30.730.10">
    <property type="entry name" value="AP2/ERF domain"/>
    <property type="match status" value="1"/>
</dbReference>
<dbReference type="SMART" id="SM01019">
    <property type="entry name" value="B3"/>
    <property type="match status" value="1"/>
</dbReference>
<dbReference type="PROSITE" id="PS50863">
    <property type="entry name" value="B3"/>
    <property type="match status" value="1"/>
</dbReference>
<dbReference type="InterPro" id="IPR015300">
    <property type="entry name" value="DNA-bd_pseudobarrel_sf"/>
</dbReference>
<evidence type="ECO:0000256" key="3">
    <source>
        <dbReference type="ARBA" id="ARBA00022745"/>
    </source>
</evidence>
<dbReference type="GO" id="GO:0009873">
    <property type="term" value="P:ethylene-activated signaling pathway"/>
    <property type="evidence" value="ECO:0007669"/>
    <property type="project" value="UniProtKB-KW"/>
</dbReference>
<evidence type="ECO:0000256" key="4">
    <source>
        <dbReference type="ARBA" id="ARBA00023015"/>
    </source>
</evidence>
<dbReference type="PROSITE" id="PS51733">
    <property type="entry name" value="BPL_LPL_CATALYTIC"/>
    <property type="match status" value="1"/>
</dbReference>
<keyword evidence="3" id="KW-0936">Ethylene signaling pathway</keyword>
<organism evidence="12 13">
    <name type="scientific">Hibiscus syriacus</name>
    <name type="common">Rose of Sharon</name>
    <dbReference type="NCBI Taxonomy" id="106335"/>
    <lineage>
        <taxon>Eukaryota</taxon>
        <taxon>Viridiplantae</taxon>
        <taxon>Streptophyta</taxon>
        <taxon>Embryophyta</taxon>
        <taxon>Tracheophyta</taxon>
        <taxon>Spermatophyta</taxon>
        <taxon>Magnoliopsida</taxon>
        <taxon>eudicotyledons</taxon>
        <taxon>Gunneridae</taxon>
        <taxon>Pentapetalae</taxon>
        <taxon>rosids</taxon>
        <taxon>malvids</taxon>
        <taxon>Malvales</taxon>
        <taxon>Malvaceae</taxon>
        <taxon>Malvoideae</taxon>
        <taxon>Hibiscus</taxon>
    </lineage>
</organism>
<sequence length="697" mass="78273">MEKITSSGIVKDSGDGDEPVLKTERGRVALHEVGNNDPVKPIVIYRVATDERLLSSQLIRILHQSLMMDDDSSIILNTKWTVLPSETSVSGNSNYKHRPSKRARHDHGGSLPRFKGLAPQQNGNWGAQIYANHQRIWLGTFKSEKEAALAYDSAAIKLRCAGDTQRNFPWTDLNIQEPAFQSLYSNEDVLNMIRDGSYQAKLEDFVKILSKKDGKSTTNLNKKLVHGNTQFSCTQLFQKELTPSDVGKLNRLVIPKKYAVKHFPQICETGRQSLAGEVEDTELVFYDKLMATWKFRYCYWRSSQSFVFTRGWSRFVKEKKLSEKDTVTFYACERPGGDQNGRNFFLIDVNYNGEKDTLETSADDDCLEDNMELELELNLGKKSYCAGRSTGKPSLPAFFLPEVAVCNWVSQNLSFHKILLLGSSAVIRSLLDLDSIRGGMRGPVKLEVWKMGFVNYLDALKLQEKLVSDRKLCRIPDTLLSLQHPPTYTLGKRRTDHNLLMPASELKNIGAELHYTQRGGDITFHGPRQAILYPIISLREIGLGVRNYVVKLESTMIELSSLYGVKACAGQKGETGVWVGERKIDKEVTSLSRETSTVLPSEEVIHGHVCFEEAIFINDCEKHKSEVNGCSFFMGGTYCRLCSRSTKADCGLCKSGVPFWRDGILQSLKPNCVIGTQDGFTSVDQLNNKLKSAAVHT</sequence>
<evidence type="ECO:0000256" key="6">
    <source>
        <dbReference type="ARBA" id="ARBA00023163"/>
    </source>
</evidence>
<dbReference type="SUPFAM" id="SSF55681">
    <property type="entry name" value="Class II aaRS and biotin synthetases"/>
    <property type="match status" value="1"/>
</dbReference>
<dbReference type="Proteomes" id="UP000436088">
    <property type="component" value="Unassembled WGS sequence"/>
</dbReference>